<evidence type="ECO:0000256" key="4">
    <source>
        <dbReference type="ARBA" id="ARBA00022617"/>
    </source>
</evidence>
<keyword evidence="11" id="KW-0472">Membrane</keyword>
<dbReference type="Pfam" id="PF00067">
    <property type="entry name" value="p450"/>
    <property type="match status" value="1"/>
</dbReference>
<dbReference type="InterPro" id="IPR017972">
    <property type="entry name" value="Cyt_P450_CS"/>
</dbReference>
<sequence length="507" mass="57459">MFTQTFYGSLLLTVAWILVIQWRRRGKLPLPPGPRHIPLYGSVFRRTEMYQADTFGRFSRELKSDVVSLTEWGNCTVVLNTFGAVNSLLIRNSSHSATRPPTWRKFRDWGGLHTSIPHLEYGEGWKARRQTFNHLVSAAQLPEHEKVQLQVAQSMLLAILNEPEKAVFFFYEMMGGLILTLVYGISELPNGETHIGLAERALGGILYTFTREFQVACIVNRISRILPLPESLFPIKKTNRMYREDVESQTYVPFQETKRQMMADNVSASFVTEMLSQDNVDADLEIIIRDAAGSLYSGALIATGSLLFTFMMSMAWFPEVQSKAQKELDLLLGHGNLPTFSICHPSKIPYTWSLILEAMRWRPPVSLGLDHSSDVDEEYEGLRIPAGSSIIANLKTILFDPEVYKNPETFQPERFLKSNGEFDPDVFDPRQVIFGFGRRKCPGRDIAFTSLVISIVSTLASFDIVLRDEHNASRMSRDAAIASFIAIDIPLKFPHDNVLLKPRSQET</sequence>
<evidence type="ECO:0000313" key="13">
    <source>
        <dbReference type="Proteomes" id="UP000076532"/>
    </source>
</evidence>
<keyword evidence="8 10" id="KW-0503">Monooxygenase</keyword>
<dbReference type="PROSITE" id="PS00086">
    <property type="entry name" value="CYTOCHROME_P450"/>
    <property type="match status" value="1"/>
</dbReference>
<protein>
    <submittedName>
        <fullName evidence="12">Cytochrome P450</fullName>
    </submittedName>
</protein>
<dbReference type="InterPro" id="IPR001128">
    <property type="entry name" value="Cyt_P450"/>
</dbReference>
<dbReference type="Proteomes" id="UP000076532">
    <property type="component" value="Unassembled WGS sequence"/>
</dbReference>
<comment type="similarity">
    <text evidence="3 10">Belongs to the cytochrome P450 family.</text>
</comment>
<dbReference type="InterPro" id="IPR036396">
    <property type="entry name" value="Cyt_P450_sf"/>
</dbReference>
<accession>A0A166SV21</accession>
<feature type="binding site" description="axial binding residue" evidence="9">
    <location>
        <position position="441"/>
    </location>
    <ligand>
        <name>heme</name>
        <dbReference type="ChEBI" id="CHEBI:30413"/>
    </ligand>
    <ligandPart>
        <name>Fe</name>
        <dbReference type="ChEBI" id="CHEBI:18248"/>
    </ligandPart>
</feature>
<comment type="pathway">
    <text evidence="2">Secondary metabolite biosynthesis.</text>
</comment>
<gene>
    <name evidence="12" type="ORF">FIBSPDRAFT_1038588</name>
</gene>
<evidence type="ECO:0000256" key="1">
    <source>
        <dbReference type="ARBA" id="ARBA00001971"/>
    </source>
</evidence>
<reference evidence="12 13" key="1">
    <citation type="journal article" date="2016" name="Mol. Biol. Evol.">
        <title>Comparative Genomics of Early-Diverging Mushroom-Forming Fungi Provides Insights into the Origins of Lignocellulose Decay Capabilities.</title>
        <authorList>
            <person name="Nagy L.G."/>
            <person name="Riley R."/>
            <person name="Tritt A."/>
            <person name="Adam C."/>
            <person name="Daum C."/>
            <person name="Floudas D."/>
            <person name="Sun H."/>
            <person name="Yadav J.S."/>
            <person name="Pangilinan J."/>
            <person name="Larsson K.H."/>
            <person name="Matsuura K."/>
            <person name="Barry K."/>
            <person name="Labutti K."/>
            <person name="Kuo R."/>
            <person name="Ohm R.A."/>
            <person name="Bhattacharya S.S."/>
            <person name="Shirouzu T."/>
            <person name="Yoshinaga Y."/>
            <person name="Martin F.M."/>
            <person name="Grigoriev I.V."/>
            <person name="Hibbett D.S."/>
        </authorList>
    </citation>
    <scope>NUCLEOTIDE SEQUENCE [LARGE SCALE GENOMIC DNA]</scope>
    <source>
        <strain evidence="12 13">CBS 109695</strain>
    </source>
</reference>
<dbReference type="PRINTS" id="PR00385">
    <property type="entry name" value="P450"/>
</dbReference>
<dbReference type="Gene3D" id="1.10.630.10">
    <property type="entry name" value="Cytochrome P450"/>
    <property type="match status" value="1"/>
</dbReference>
<evidence type="ECO:0000256" key="11">
    <source>
        <dbReference type="SAM" id="Phobius"/>
    </source>
</evidence>
<dbReference type="OrthoDB" id="1055148at2759"/>
<comment type="cofactor">
    <cofactor evidence="1 9">
        <name>heme</name>
        <dbReference type="ChEBI" id="CHEBI:30413"/>
    </cofactor>
</comment>
<evidence type="ECO:0000256" key="2">
    <source>
        <dbReference type="ARBA" id="ARBA00005179"/>
    </source>
</evidence>
<dbReference type="PANTHER" id="PTHR46300">
    <property type="entry name" value="P450, PUTATIVE (EUROFUNG)-RELATED-RELATED"/>
    <property type="match status" value="1"/>
</dbReference>
<evidence type="ECO:0000256" key="3">
    <source>
        <dbReference type="ARBA" id="ARBA00010617"/>
    </source>
</evidence>
<proteinExistence type="inferred from homology"/>
<dbReference type="PANTHER" id="PTHR46300:SF7">
    <property type="entry name" value="P450, PUTATIVE (EUROFUNG)-RELATED"/>
    <property type="match status" value="1"/>
</dbReference>
<feature type="non-terminal residue" evidence="12">
    <location>
        <position position="507"/>
    </location>
</feature>
<dbReference type="GO" id="GO:0020037">
    <property type="term" value="F:heme binding"/>
    <property type="evidence" value="ECO:0007669"/>
    <property type="project" value="InterPro"/>
</dbReference>
<dbReference type="SUPFAM" id="SSF48264">
    <property type="entry name" value="Cytochrome P450"/>
    <property type="match status" value="1"/>
</dbReference>
<dbReference type="GO" id="GO:0016705">
    <property type="term" value="F:oxidoreductase activity, acting on paired donors, with incorporation or reduction of molecular oxygen"/>
    <property type="evidence" value="ECO:0007669"/>
    <property type="project" value="InterPro"/>
</dbReference>
<dbReference type="InterPro" id="IPR002401">
    <property type="entry name" value="Cyt_P450_E_grp-I"/>
</dbReference>
<evidence type="ECO:0000313" key="12">
    <source>
        <dbReference type="EMBL" id="KZP29877.1"/>
    </source>
</evidence>
<organism evidence="12 13">
    <name type="scientific">Athelia psychrophila</name>
    <dbReference type="NCBI Taxonomy" id="1759441"/>
    <lineage>
        <taxon>Eukaryota</taxon>
        <taxon>Fungi</taxon>
        <taxon>Dikarya</taxon>
        <taxon>Basidiomycota</taxon>
        <taxon>Agaricomycotina</taxon>
        <taxon>Agaricomycetes</taxon>
        <taxon>Agaricomycetidae</taxon>
        <taxon>Atheliales</taxon>
        <taxon>Atheliaceae</taxon>
        <taxon>Athelia</taxon>
    </lineage>
</organism>
<dbReference type="InterPro" id="IPR050364">
    <property type="entry name" value="Cytochrome_P450_fung"/>
</dbReference>
<dbReference type="GO" id="GO:0004497">
    <property type="term" value="F:monooxygenase activity"/>
    <property type="evidence" value="ECO:0007669"/>
    <property type="project" value="UniProtKB-KW"/>
</dbReference>
<keyword evidence="11" id="KW-1133">Transmembrane helix</keyword>
<evidence type="ECO:0000256" key="5">
    <source>
        <dbReference type="ARBA" id="ARBA00022723"/>
    </source>
</evidence>
<name>A0A166SV21_9AGAM</name>
<keyword evidence="5 9" id="KW-0479">Metal-binding</keyword>
<evidence type="ECO:0000256" key="8">
    <source>
        <dbReference type="ARBA" id="ARBA00023033"/>
    </source>
</evidence>
<keyword evidence="6 10" id="KW-0560">Oxidoreductase</keyword>
<evidence type="ECO:0000256" key="10">
    <source>
        <dbReference type="RuleBase" id="RU000461"/>
    </source>
</evidence>
<evidence type="ECO:0000256" key="6">
    <source>
        <dbReference type="ARBA" id="ARBA00023002"/>
    </source>
</evidence>
<dbReference type="AlphaFoldDB" id="A0A166SV21"/>
<evidence type="ECO:0000256" key="7">
    <source>
        <dbReference type="ARBA" id="ARBA00023004"/>
    </source>
</evidence>
<keyword evidence="4 9" id="KW-0349">Heme</keyword>
<evidence type="ECO:0000256" key="9">
    <source>
        <dbReference type="PIRSR" id="PIRSR602401-1"/>
    </source>
</evidence>
<dbReference type="STRING" id="436010.A0A166SV21"/>
<keyword evidence="11" id="KW-0812">Transmembrane</keyword>
<dbReference type="GO" id="GO:0005506">
    <property type="term" value="F:iron ion binding"/>
    <property type="evidence" value="ECO:0007669"/>
    <property type="project" value="InterPro"/>
</dbReference>
<keyword evidence="13" id="KW-1185">Reference proteome</keyword>
<keyword evidence="7 9" id="KW-0408">Iron</keyword>
<dbReference type="PRINTS" id="PR00463">
    <property type="entry name" value="EP450I"/>
</dbReference>
<feature type="transmembrane region" description="Helical" evidence="11">
    <location>
        <begin position="6"/>
        <end position="22"/>
    </location>
</feature>
<dbReference type="EMBL" id="KV417496">
    <property type="protein sequence ID" value="KZP29877.1"/>
    <property type="molecule type" value="Genomic_DNA"/>
</dbReference>